<dbReference type="GeneID" id="9812320"/>
<feature type="signal peptide" evidence="3">
    <location>
        <begin position="1"/>
        <end position="18"/>
    </location>
</feature>
<dbReference type="KEGG" id="crq:GCK72_017187"/>
<dbReference type="InterPro" id="IPR003125">
    <property type="entry name" value="WSN"/>
</dbReference>
<evidence type="ECO:0000256" key="2">
    <source>
        <dbReference type="SAM" id="Phobius"/>
    </source>
</evidence>
<organism evidence="5 6">
    <name type="scientific">Caenorhabditis remanei</name>
    <name type="common">Caenorhabditis vulgaris</name>
    <dbReference type="NCBI Taxonomy" id="31234"/>
    <lineage>
        <taxon>Eukaryota</taxon>
        <taxon>Metazoa</taxon>
        <taxon>Ecdysozoa</taxon>
        <taxon>Nematoda</taxon>
        <taxon>Chromadorea</taxon>
        <taxon>Rhabditida</taxon>
        <taxon>Rhabditina</taxon>
        <taxon>Rhabditomorpha</taxon>
        <taxon>Rhabditoidea</taxon>
        <taxon>Rhabditidae</taxon>
        <taxon>Peloderinae</taxon>
        <taxon>Caenorhabditis</taxon>
    </lineage>
</organism>
<keyword evidence="2" id="KW-1133">Transmembrane helix</keyword>
<evidence type="ECO:0000259" key="4">
    <source>
        <dbReference type="SMART" id="SM00453"/>
    </source>
</evidence>
<evidence type="ECO:0000256" key="3">
    <source>
        <dbReference type="SAM" id="SignalP"/>
    </source>
</evidence>
<evidence type="ECO:0000313" key="6">
    <source>
        <dbReference type="Proteomes" id="UP000483820"/>
    </source>
</evidence>
<proteinExistence type="predicted"/>
<keyword evidence="3" id="KW-0732">Signal</keyword>
<dbReference type="AlphaFoldDB" id="A0A6A5G722"/>
<dbReference type="EMBL" id="WUAV01000005">
    <property type="protein sequence ID" value="KAF1750636.1"/>
    <property type="molecule type" value="Genomic_DNA"/>
</dbReference>
<keyword evidence="2" id="KW-0812">Transmembrane</keyword>
<evidence type="ECO:0000256" key="1">
    <source>
        <dbReference type="SAM" id="MobiDB-lite"/>
    </source>
</evidence>
<feature type="transmembrane region" description="Helical" evidence="2">
    <location>
        <begin position="826"/>
        <end position="851"/>
    </location>
</feature>
<feature type="compositionally biased region" description="Polar residues" evidence="1">
    <location>
        <begin position="787"/>
        <end position="800"/>
    </location>
</feature>
<name>A0A6A5G722_CAERE</name>
<dbReference type="CTD" id="9812320"/>
<feature type="compositionally biased region" description="Polar residues" evidence="1">
    <location>
        <begin position="888"/>
        <end position="900"/>
    </location>
</feature>
<dbReference type="PANTHER" id="PTHR32525">
    <property type="entry name" value="PROTEIN-TYROSINE-PHOSPHATASE"/>
    <property type="match status" value="1"/>
</dbReference>
<reference evidence="5 6" key="1">
    <citation type="submission" date="2019-12" db="EMBL/GenBank/DDBJ databases">
        <title>Chromosome-level assembly of the Caenorhabditis remanei genome.</title>
        <authorList>
            <person name="Teterina A.A."/>
            <person name="Willis J.H."/>
            <person name="Phillips P.C."/>
        </authorList>
    </citation>
    <scope>NUCLEOTIDE SEQUENCE [LARGE SCALE GENOMIC DNA]</scope>
    <source>
        <strain evidence="5 6">PX506</strain>
        <tissue evidence="5">Whole organism</tissue>
    </source>
</reference>
<feature type="domain" description="Domain of unknown function WSN" evidence="4">
    <location>
        <begin position="40"/>
        <end position="111"/>
    </location>
</feature>
<protein>
    <recommendedName>
        <fullName evidence="4">Domain of unknown function WSN domain-containing protein</fullName>
    </recommendedName>
</protein>
<gene>
    <name evidence="5" type="ORF">GCK72_017187</name>
</gene>
<dbReference type="SMART" id="SM00453">
    <property type="entry name" value="WSN"/>
    <property type="match status" value="1"/>
</dbReference>
<feature type="region of interest" description="Disordered" evidence="1">
    <location>
        <begin position="867"/>
        <end position="933"/>
    </location>
</feature>
<dbReference type="Pfam" id="PF02206">
    <property type="entry name" value="WSN"/>
    <property type="match status" value="1"/>
</dbReference>
<dbReference type="Proteomes" id="UP000483820">
    <property type="component" value="Chromosome V"/>
</dbReference>
<feature type="chain" id="PRO_5025447995" description="Domain of unknown function WSN domain-containing protein" evidence="3">
    <location>
        <begin position="19"/>
        <end position="1092"/>
    </location>
</feature>
<feature type="compositionally biased region" description="Basic and acidic residues" evidence="1">
    <location>
        <begin position="901"/>
        <end position="928"/>
    </location>
</feature>
<dbReference type="RefSeq" id="XP_053580855.1">
    <property type="nucleotide sequence ID" value="XM_053731942.1"/>
</dbReference>
<keyword evidence="2" id="KW-0472">Membrane</keyword>
<feature type="compositionally biased region" description="Low complexity" evidence="1">
    <location>
        <begin position="775"/>
        <end position="784"/>
    </location>
</feature>
<sequence length="1092" mass="120764">MKPINLIILLILVGKGYGLVPVYGRQLVGNWSRFQRAIHEEFAVSLKQMEMIAHIANGIYLQQGLMKGAIPPAELISEILNLGAVRPSDIHNMNNGKLKEVVNTVEGLLKSLDGTVGAIEDKLLKIHTVVERSNGVESLSQLGNEYLGEVVKMKNLKKSFNSYYIAKLGDFLQSSQVLETQLDPGLVQNKLEVIKASITVIKSKKFADLVSLTGSKVMESSMKTFTPLVNFHRSVNTYFGDVQILQKNDSVDGKLKQMIANAQAIGSLIDAVKNSSLKFNHLKQVLVSRKQWSAQTLSAHTPGFPNGYSGIVSLTDDLADNWTKNMVAGQADNLIKALESLKNIGNIAKEADNLLGKSYEGLEDVSDTFLKLSQLSSANTTALASKLSEIHAAIQDKTVIPKNTENYVKLHTDIRLLFQQLNAIAEVAAVSVVLTSQENDKKLENIMALAEVVDGDEMLQKLSELKKNKDYQDICQVLRNISKSVELLSEGDVVVTPAEDIVKSFGEMETYVKDSDRFLNMLKALRGIKEFEYLASFVNARKSFDLIDTDKVKKFSSVSDNIENAKPKLKELEKAMNDMNGFTSFESNALTQLGDLKKDSDTLGSATRGILKIKKSIDEKVDTVPLDFAEIMLPDALASTKVKLSIDEENSVIKLKGLSDRLKTSYKTIEDYITSFQSLKPDKLADYSDIFTKASSLPDISEDFHSMIFSTEKLASRADPLYQAYLVGTVKTLQKLDSLHLDFSKHRKDFALAKASLNSLDLTFAKLPQLFTPTTTPATITKAPSGGRSNPSKPGGQQSGAPGDPNVPGSQSGSEEETTTNTTPTWLIILYILIPFFIIGGIVSIVIYCCCWGKVCCKKDIPPPPDDVIVDGKHNNSNKKVPNKPEETTSQPVKKTNTVQEKNDGNSKDKIIPKEDDKSEKKTGKIEEQVPLPPPTILPEVGLKWMLRCQSQIDKSVYKPPVPLDIQYQQEFLEYDSAGMKPSYREPSGSEIFDMMRMGLEKPIGHMQNTLSTSDFDIGEGEKYTMANAIGPPWEGRCSDGFGDCTIGTHFRMLQQTGIRRICWTFDTFRGDWKSGKSFISILVGDVKEHKE</sequence>
<accession>A0A6A5G722</accession>
<feature type="region of interest" description="Disordered" evidence="1">
    <location>
        <begin position="775"/>
        <end position="819"/>
    </location>
</feature>
<evidence type="ECO:0000313" key="5">
    <source>
        <dbReference type="EMBL" id="KAF1750636.1"/>
    </source>
</evidence>
<comment type="caution">
    <text evidence="5">The sequence shown here is derived from an EMBL/GenBank/DDBJ whole genome shotgun (WGS) entry which is preliminary data.</text>
</comment>
<dbReference type="PANTHER" id="PTHR32525:SF0">
    <property type="entry name" value="DOMAIN OF UNKNOWN FUNCTION WSN DOMAIN-CONTAINING PROTEIN-RELATED"/>
    <property type="match status" value="1"/>
</dbReference>